<reference evidence="1 2" key="1">
    <citation type="submission" date="2014-09" db="EMBL/GenBank/DDBJ databases">
        <title>Vibrio maritimus JCM 19235. (C45) whole genome shotgun sequence.</title>
        <authorList>
            <person name="Sawabe T."/>
            <person name="Meirelles P."/>
            <person name="Nakanishi M."/>
            <person name="Sayaka M."/>
            <person name="Hattori M."/>
            <person name="Ohkuma M."/>
        </authorList>
    </citation>
    <scope>NUCLEOTIDE SEQUENCE [LARGE SCALE GENOMIC DNA]</scope>
    <source>
        <strain evidence="2">JCM19235</strain>
    </source>
</reference>
<sequence length="38" mass="4028">MFDEENNVLSTPAYMLANSISDAASGIEKLVTKLVALA</sequence>
<gene>
    <name evidence="1" type="ORF">JCM19235_5502</name>
</gene>
<dbReference type="AlphaFoldDB" id="A0A090RQZ6"/>
<comment type="caution">
    <text evidence="1">The sequence shown here is derived from an EMBL/GenBank/DDBJ whole genome shotgun (WGS) entry which is preliminary data.</text>
</comment>
<evidence type="ECO:0000313" key="2">
    <source>
        <dbReference type="Proteomes" id="UP000029228"/>
    </source>
</evidence>
<name>A0A090RQZ6_9VIBR</name>
<protein>
    <submittedName>
        <fullName evidence="1">Sigma cross-reacting protein 27A</fullName>
    </submittedName>
</protein>
<keyword evidence="2" id="KW-1185">Reference proteome</keyword>
<organism evidence="1 2">
    <name type="scientific">Vibrio maritimus</name>
    <dbReference type="NCBI Taxonomy" id="990268"/>
    <lineage>
        <taxon>Bacteria</taxon>
        <taxon>Pseudomonadati</taxon>
        <taxon>Pseudomonadota</taxon>
        <taxon>Gammaproteobacteria</taxon>
        <taxon>Vibrionales</taxon>
        <taxon>Vibrionaceae</taxon>
        <taxon>Vibrio</taxon>
    </lineage>
</organism>
<dbReference type="InterPro" id="IPR029062">
    <property type="entry name" value="Class_I_gatase-like"/>
</dbReference>
<dbReference type="Proteomes" id="UP000029228">
    <property type="component" value="Unassembled WGS sequence"/>
</dbReference>
<reference evidence="1 2" key="2">
    <citation type="submission" date="2014-09" db="EMBL/GenBank/DDBJ databases">
        <authorList>
            <consortium name="NBRP consortium"/>
            <person name="Sawabe T."/>
            <person name="Meirelles P."/>
            <person name="Nakanishi M."/>
            <person name="Sayaka M."/>
            <person name="Hattori M."/>
            <person name="Ohkuma M."/>
        </authorList>
    </citation>
    <scope>NUCLEOTIDE SEQUENCE [LARGE SCALE GENOMIC DNA]</scope>
    <source>
        <strain evidence="2">JCM19235</strain>
    </source>
</reference>
<evidence type="ECO:0000313" key="1">
    <source>
        <dbReference type="EMBL" id="GAL16953.1"/>
    </source>
</evidence>
<dbReference type="Gene3D" id="3.40.50.880">
    <property type="match status" value="1"/>
</dbReference>
<accession>A0A090RQZ6</accession>
<proteinExistence type="predicted"/>
<dbReference type="EMBL" id="BBMR01000001">
    <property type="protein sequence ID" value="GAL16953.1"/>
    <property type="molecule type" value="Genomic_DNA"/>
</dbReference>